<feature type="domain" description="PDZ" evidence="7">
    <location>
        <begin position="251"/>
        <end position="318"/>
    </location>
</feature>
<evidence type="ECO:0000256" key="4">
    <source>
        <dbReference type="ARBA" id="ARBA00022825"/>
    </source>
</evidence>
<dbReference type="InterPro" id="IPR036034">
    <property type="entry name" value="PDZ_sf"/>
</dbReference>
<dbReference type="InterPro" id="IPR040573">
    <property type="entry name" value="TSP_N"/>
</dbReference>
<dbReference type="PANTHER" id="PTHR32060">
    <property type="entry name" value="TAIL-SPECIFIC PROTEASE"/>
    <property type="match status" value="1"/>
</dbReference>
<comment type="similarity">
    <text evidence="1 5">Belongs to the peptidase S41A family.</text>
</comment>
<dbReference type="NCBIfam" id="TIGR00225">
    <property type="entry name" value="prc"/>
    <property type="match status" value="1"/>
</dbReference>
<dbReference type="PROSITE" id="PS50106">
    <property type="entry name" value="PDZ"/>
    <property type="match status" value="1"/>
</dbReference>
<dbReference type="PROSITE" id="PS51257">
    <property type="entry name" value="PROKAR_LIPOPROTEIN"/>
    <property type="match status" value="1"/>
</dbReference>
<dbReference type="CDD" id="cd07560">
    <property type="entry name" value="Peptidase_S41_CPP"/>
    <property type="match status" value="1"/>
</dbReference>
<name>A0ABN1MH85_9FLAO</name>
<keyword evidence="3 5" id="KW-0378">Hydrolase</keyword>
<keyword evidence="6" id="KW-0732">Signal</keyword>
<dbReference type="InterPro" id="IPR005151">
    <property type="entry name" value="Tail-specific_protease"/>
</dbReference>
<dbReference type="InterPro" id="IPR004447">
    <property type="entry name" value="Peptidase_S41A"/>
</dbReference>
<dbReference type="PANTHER" id="PTHR32060:SF22">
    <property type="entry name" value="CARBOXYL-TERMINAL-PROCESSING PEPTIDASE 3, CHLOROPLASTIC"/>
    <property type="match status" value="1"/>
</dbReference>
<dbReference type="CDD" id="cd06782">
    <property type="entry name" value="cpPDZ_CPP-like"/>
    <property type="match status" value="1"/>
</dbReference>
<reference evidence="8 9" key="1">
    <citation type="journal article" date="2019" name="Int. J. Syst. Evol. Microbiol.">
        <title>The Global Catalogue of Microorganisms (GCM) 10K type strain sequencing project: providing services to taxonomists for standard genome sequencing and annotation.</title>
        <authorList>
            <consortium name="The Broad Institute Genomics Platform"/>
            <consortium name="The Broad Institute Genome Sequencing Center for Infectious Disease"/>
            <person name="Wu L."/>
            <person name="Ma J."/>
        </authorList>
    </citation>
    <scope>NUCLEOTIDE SEQUENCE [LARGE SCALE GENOMIC DNA]</scope>
    <source>
        <strain evidence="8 9">JCM 16082</strain>
    </source>
</reference>
<dbReference type="Pfam" id="PF00595">
    <property type="entry name" value="PDZ"/>
    <property type="match status" value="1"/>
</dbReference>
<dbReference type="InterPro" id="IPR029045">
    <property type="entry name" value="ClpP/crotonase-like_dom_sf"/>
</dbReference>
<dbReference type="RefSeq" id="WP_343765999.1">
    <property type="nucleotide sequence ID" value="NZ_BAAAFG010000015.1"/>
</dbReference>
<dbReference type="SMART" id="SM00228">
    <property type="entry name" value="PDZ"/>
    <property type="match status" value="1"/>
</dbReference>
<protein>
    <submittedName>
        <fullName evidence="8">Carboxy terminal-processing peptidase</fullName>
    </submittedName>
</protein>
<evidence type="ECO:0000259" key="7">
    <source>
        <dbReference type="PROSITE" id="PS50106"/>
    </source>
</evidence>
<dbReference type="InterPro" id="IPR001478">
    <property type="entry name" value="PDZ"/>
</dbReference>
<evidence type="ECO:0000256" key="2">
    <source>
        <dbReference type="ARBA" id="ARBA00022670"/>
    </source>
</evidence>
<accession>A0ABN1MH85</accession>
<dbReference type="Pfam" id="PF03572">
    <property type="entry name" value="Peptidase_S41"/>
    <property type="match status" value="1"/>
</dbReference>
<dbReference type="SUPFAM" id="SSF50156">
    <property type="entry name" value="PDZ domain-like"/>
    <property type="match status" value="1"/>
</dbReference>
<dbReference type="Proteomes" id="UP001500507">
    <property type="component" value="Unassembled WGS sequence"/>
</dbReference>
<evidence type="ECO:0000256" key="1">
    <source>
        <dbReference type="ARBA" id="ARBA00009179"/>
    </source>
</evidence>
<dbReference type="SUPFAM" id="SSF52096">
    <property type="entry name" value="ClpP/crotonase"/>
    <property type="match status" value="1"/>
</dbReference>
<gene>
    <name evidence="8" type="ORF">GCM10009117_16680</name>
</gene>
<evidence type="ECO:0000256" key="5">
    <source>
        <dbReference type="RuleBase" id="RU004404"/>
    </source>
</evidence>
<keyword evidence="9" id="KW-1185">Reference proteome</keyword>
<dbReference type="Pfam" id="PF17804">
    <property type="entry name" value="TSP_NTD"/>
    <property type="match status" value="1"/>
</dbReference>
<evidence type="ECO:0000256" key="3">
    <source>
        <dbReference type="ARBA" id="ARBA00022801"/>
    </source>
</evidence>
<evidence type="ECO:0000256" key="6">
    <source>
        <dbReference type="SAM" id="SignalP"/>
    </source>
</evidence>
<dbReference type="EMBL" id="BAAAFG010000015">
    <property type="protein sequence ID" value="GAA0872521.1"/>
    <property type="molecule type" value="Genomic_DNA"/>
</dbReference>
<evidence type="ECO:0000313" key="9">
    <source>
        <dbReference type="Proteomes" id="UP001500507"/>
    </source>
</evidence>
<dbReference type="SMART" id="SM00245">
    <property type="entry name" value="TSPc"/>
    <property type="match status" value="1"/>
</dbReference>
<dbReference type="Pfam" id="PF11818">
    <property type="entry name" value="DUF3340"/>
    <property type="match status" value="1"/>
</dbReference>
<proteinExistence type="inferred from homology"/>
<organism evidence="8 9">
    <name type="scientific">Gangjinia marincola</name>
    <dbReference type="NCBI Taxonomy" id="578463"/>
    <lineage>
        <taxon>Bacteria</taxon>
        <taxon>Pseudomonadati</taxon>
        <taxon>Bacteroidota</taxon>
        <taxon>Flavobacteriia</taxon>
        <taxon>Flavobacteriales</taxon>
        <taxon>Flavobacteriaceae</taxon>
        <taxon>Gangjinia</taxon>
    </lineage>
</organism>
<comment type="caution">
    <text evidence="8">The sequence shown here is derived from an EMBL/GenBank/DDBJ whole genome shotgun (WGS) entry which is preliminary data.</text>
</comment>
<keyword evidence="4 5" id="KW-0720">Serine protease</keyword>
<dbReference type="Gene3D" id="3.90.226.10">
    <property type="entry name" value="2-enoyl-CoA Hydratase, Chain A, domain 1"/>
    <property type="match status" value="1"/>
</dbReference>
<feature type="chain" id="PRO_5047201102" evidence="6">
    <location>
        <begin position="21"/>
        <end position="707"/>
    </location>
</feature>
<evidence type="ECO:0000313" key="8">
    <source>
        <dbReference type="EMBL" id="GAA0872521.1"/>
    </source>
</evidence>
<dbReference type="InterPro" id="IPR020992">
    <property type="entry name" value="Tail_Prtase_C"/>
</dbReference>
<sequence>MKRHYKVFVLAFLFTAASFACTTSNRFNDPDKDKVLLDLITFVLEKGHYDPKDIDDEFSKTVYKDFITELDPLKQYFTAKDIKEFGVYETSIDDQIKEKEITFFNVVFDRFMKRQAEGQTIYKEILATPFDFSKEENIDTDYENIPYAENDKDLKERWRKILKYMTLGTYFDKIREQEDAEDTEEKLTQSELEKASREITLESMDNSYENRKDLERKDYFTFYINAIVETFDPHTYYFAPQNKDRFDTMMSGRLEGIGARLQKNAGNIKVIEIISGGPAWRNEQLEVGDFITKVKQEDEEEPVSVMGMRLDDAVSLIKGPKGTQVTLTVKKVDGTLEDISITRDVVELEETYAKTAMVEEDGQKFGVINLPKFYFNMEDYKERNAASDMKQEIERLKEEGMEGLVIDLRNNGGGSLSTVVDIAGLFIEDGPVVQVKSKSEEREVLKDRDKSIVWNGPLVILVNELSASASEILAGAMQDYKRAIIIGGKQTYGKATVQNVVDLNRWMRNSDLGDMGALKVTTQKYYRVSGESNQLKGVESDVVVPTRYSFMEVGEKDLSNPLPWDEIERADFTPWQGYIDYKETIKKSKDRMQQNEYLALIEENAKWINSQRDVNEFPLSFNTYRSFIEQTEEESKRFDSISEYNSNLTFESLAYEKDLFKSDEALKEKRERWHKNLAKDVYIEEALNVLKDLKATTKNTKLAQIKD</sequence>
<keyword evidence="2 5" id="KW-0645">Protease</keyword>
<feature type="signal peptide" evidence="6">
    <location>
        <begin position="1"/>
        <end position="20"/>
    </location>
</feature>
<dbReference type="Gene3D" id="2.30.42.10">
    <property type="match status" value="1"/>
</dbReference>